<evidence type="ECO:0000256" key="2">
    <source>
        <dbReference type="ARBA" id="ARBA00022475"/>
    </source>
</evidence>
<sequence length="308" mass="34758">MTQFIFFISTFVFLTLVVAGILHFFMKREINIEQRADRLSSRPGEQLEGEGEGKRQLANSQFVQKGLTQARTLMKGKMSGHSIKTLEQKLQESGNPKNLTAVDFRLIQFTVGLGLFLVVFLLLFPSTESLSQVLLISGAAGLIGFIYPMANLNTRRKNRLKQIEKMMPDYFDMLNLSVEAGMGLDSAMVQSCEKVTGPLADEFQVALEDMKLGNSREIALSDLRDRVPSDQFQNVIRSLVQADRLGVGMSKVIRVQTERIREQQLQRAREQAMKTPVKMLLPMVFCIFPLLFIVLMGPIAIQIFDTLF</sequence>
<evidence type="ECO:0000259" key="7">
    <source>
        <dbReference type="Pfam" id="PF00482"/>
    </source>
</evidence>
<dbReference type="Pfam" id="PF00482">
    <property type="entry name" value="T2SSF"/>
    <property type="match status" value="1"/>
</dbReference>
<dbReference type="Proteomes" id="UP000321440">
    <property type="component" value="Unassembled WGS sequence"/>
</dbReference>
<feature type="domain" description="Type II secretion system protein GspF" evidence="7">
    <location>
        <begin position="172"/>
        <end position="296"/>
    </location>
</feature>
<dbReference type="RefSeq" id="WP_146814706.1">
    <property type="nucleotide sequence ID" value="NZ_BJYA01000003.1"/>
</dbReference>
<organism evidence="8 9">
    <name type="scientific">Alkalibacillus haloalkaliphilus</name>
    <dbReference type="NCBI Taxonomy" id="94136"/>
    <lineage>
        <taxon>Bacteria</taxon>
        <taxon>Bacillati</taxon>
        <taxon>Bacillota</taxon>
        <taxon>Bacilli</taxon>
        <taxon>Bacillales</taxon>
        <taxon>Bacillaceae</taxon>
        <taxon>Alkalibacillus</taxon>
    </lineage>
</organism>
<keyword evidence="9" id="KW-1185">Reference proteome</keyword>
<keyword evidence="2" id="KW-1003">Cell membrane</keyword>
<protein>
    <recommendedName>
        <fullName evidence="7">Type II secretion system protein GspF domain-containing protein</fullName>
    </recommendedName>
</protein>
<feature type="transmembrane region" description="Helical" evidence="6">
    <location>
        <begin position="106"/>
        <end position="124"/>
    </location>
</feature>
<gene>
    <name evidence="8" type="ORF">AHA02nite_08500</name>
</gene>
<evidence type="ECO:0000256" key="4">
    <source>
        <dbReference type="ARBA" id="ARBA00022989"/>
    </source>
</evidence>
<evidence type="ECO:0000256" key="5">
    <source>
        <dbReference type="ARBA" id="ARBA00023136"/>
    </source>
</evidence>
<dbReference type="PANTHER" id="PTHR35007">
    <property type="entry name" value="INTEGRAL MEMBRANE PROTEIN-RELATED"/>
    <property type="match status" value="1"/>
</dbReference>
<dbReference type="AlphaFoldDB" id="A0A511W1Z5"/>
<dbReference type="EMBL" id="BJYA01000003">
    <property type="protein sequence ID" value="GEN45074.1"/>
    <property type="molecule type" value="Genomic_DNA"/>
</dbReference>
<feature type="transmembrane region" description="Helical" evidence="6">
    <location>
        <begin position="130"/>
        <end position="150"/>
    </location>
</feature>
<reference evidence="8 9" key="1">
    <citation type="submission" date="2019-07" db="EMBL/GenBank/DDBJ databases">
        <title>Whole genome shotgun sequence of Alkalibacillus haloalkaliphilus NBRC 103110.</title>
        <authorList>
            <person name="Hosoyama A."/>
            <person name="Uohara A."/>
            <person name="Ohji S."/>
            <person name="Ichikawa N."/>
        </authorList>
    </citation>
    <scope>NUCLEOTIDE SEQUENCE [LARGE SCALE GENOMIC DNA]</scope>
    <source>
        <strain evidence="8 9">NBRC 103110</strain>
    </source>
</reference>
<keyword evidence="4 6" id="KW-1133">Transmembrane helix</keyword>
<evidence type="ECO:0000256" key="1">
    <source>
        <dbReference type="ARBA" id="ARBA00004651"/>
    </source>
</evidence>
<accession>A0A511W1Z5</accession>
<dbReference type="GO" id="GO:0005886">
    <property type="term" value="C:plasma membrane"/>
    <property type="evidence" value="ECO:0007669"/>
    <property type="project" value="UniProtKB-SubCell"/>
</dbReference>
<dbReference type="PANTHER" id="PTHR35007:SF2">
    <property type="entry name" value="PILUS ASSEMBLE PROTEIN"/>
    <property type="match status" value="1"/>
</dbReference>
<keyword evidence="5 6" id="KW-0472">Membrane</keyword>
<feature type="transmembrane region" description="Helical" evidence="6">
    <location>
        <begin position="6"/>
        <end position="25"/>
    </location>
</feature>
<dbReference type="OrthoDB" id="9810662at2"/>
<proteinExistence type="predicted"/>
<comment type="subcellular location">
    <subcellularLocation>
        <location evidence="1">Cell membrane</location>
        <topology evidence="1">Multi-pass membrane protein</topology>
    </subcellularLocation>
</comment>
<keyword evidence="3 6" id="KW-0812">Transmembrane</keyword>
<comment type="caution">
    <text evidence="8">The sequence shown here is derived from an EMBL/GenBank/DDBJ whole genome shotgun (WGS) entry which is preliminary data.</text>
</comment>
<evidence type="ECO:0000313" key="8">
    <source>
        <dbReference type="EMBL" id="GEN45074.1"/>
    </source>
</evidence>
<feature type="transmembrane region" description="Helical" evidence="6">
    <location>
        <begin position="279"/>
        <end position="304"/>
    </location>
</feature>
<evidence type="ECO:0000256" key="3">
    <source>
        <dbReference type="ARBA" id="ARBA00022692"/>
    </source>
</evidence>
<dbReference type="InterPro" id="IPR018076">
    <property type="entry name" value="T2SS_GspF_dom"/>
</dbReference>
<evidence type="ECO:0000256" key="6">
    <source>
        <dbReference type="SAM" id="Phobius"/>
    </source>
</evidence>
<name>A0A511W1Z5_9BACI</name>
<evidence type="ECO:0000313" key="9">
    <source>
        <dbReference type="Proteomes" id="UP000321440"/>
    </source>
</evidence>